<reference evidence="2" key="1">
    <citation type="submission" date="2021-03" db="EMBL/GenBank/DDBJ databases">
        <title>Draft genome sequence of rust myrtle Austropuccinia psidii MF-1, a brazilian biotype.</title>
        <authorList>
            <person name="Quecine M.C."/>
            <person name="Pachon D.M.R."/>
            <person name="Bonatelli M.L."/>
            <person name="Correr F.H."/>
            <person name="Franceschini L.M."/>
            <person name="Leite T.F."/>
            <person name="Margarido G.R.A."/>
            <person name="Almeida C.A."/>
            <person name="Ferrarezi J.A."/>
            <person name="Labate C.A."/>
        </authorList>
    </citation>
    <scope>NUCLEOTIDE SEQUENCE</scope>
    <source>
        <strain evidence="2">MF-1</strain>
    </source>
</reference>
<evidence type="ECO:0000313" key="3">
    <source>
        <dbReference type="Proteomes" id="UP000765509"/>
    </source>
</evidence>
<evidence type="ECO:0000313" key="2">
    <source>
        <dbReference type="EMBL" id="MBW0484145.1"/>
    </source>
</evidence>
<dbReference type="AlphaFoldDB" id="A0A9Q3CJE1"/>
<comment type="caution">
    <text evidence="2">The sequence shown here is derived from an EMBL/GenBank/DDBJ whole genome shotgun (WGS) entry which is preliminary data.</text>
</comment>
<dbReference type="EMBL" id="AVOT02007556">
    <property type="protein sequence ID" value="MBW0484145.1"/>
    <property type="molecule type" value="Genomic_DNA"/>
</dbReference>
<sequence length="118" mass="13660">MKTPYLGWKTGPSRGMELFPMGQMKDWFSKVILKECEDKSKSKIKTISKSTKNKDYQKMMSMECNLDKILSIMDRGIEKEPQEEVERDQAVERQELEEGPSTEALSRQIKPEEPNSLA</sequence>
<organism evidence="2 3">
    <name type="scientific">Austropuccinia psidii MF-1</name>
    <dbReference type="NCBI Taxonomy" id="1389203"/>
    <lineage>
        <taxon>Eukaryota</taxon>
        <taxon>Fungi</taxon>
        <taxon>Dikarya</taxon>
        <taxon>Basidiomycota</taxon>
        <taxon>Pucciniomycotina</taxon>
        <taxon>Pucciniomycetes</taxon>
        <taxon>Pucciniales</taxon>
        <taxon>Sphaerophragmiaceae</taxon>
        <taxon>Austropuccinia</taxon>
    </lineage>
</organism>
<feature type="compositionally biased region" description="Basic and acidic residues" evidence="1">
    <location>
        <begin position="79"/>
        <end position="96"/>
    </location>
</feature>
<protein>
    <submittedName>
        <fullName evidence="2">Uncharacterized protein</fullName>
    </submittedName>
</protein>
<dbReference type="Proteomes" id="UP000765509">
    <property type="component" value="Unassembled WGS sequence"/>
</dbReference>
<keyword evidence="3" id="KW-1185">Reference proteome</keyword>
<proteinExistence type="predicted"/>
<name>A0A9Q3CJE1_9BASI</name>
<gene>
    <name evidence="2" type="ORF">O181_023860</name>
</gene>
<accession>A0A9Q3CJE1</accession>
<feature type="compositionally biased region" description="Basic and acidic residues" evidence="1">
    <location>
        <begin position="109"/>
        <end position="118"/>
    </location>
</feature>
<evidence type="ECO:0000256" key="1">
    <source>
        <dbReference type="SAM" id="MobiDB-lite"/>
    </source>
</evidence>
<feature type="region of interest" description="Disordered" evidence="1">
    <location>
        <begin position="79"/>
        <end position="118"/>
    </location>
</feature>